<comment type="caution">
    <text evidence="2">The sequence shown here is derived from an EMBL/GenBank/DDBJ whole genome shotgun (WGS) entry which is preliminary data.</text>
</comment>
<organism evidence="2 3">
    <name type="scientific">Aldrovandia affinis</name>
    <dbReference type="NCBI Taxonomy" id="143900"/>
    <lineage>
        <taxon>Eukaryota</taxon>
        <taxon>Metazoa</taxon>
        <taxon>Chordata</taxon>
        <taxon>Craniata</taxon>
        <taxon>Vertebrata</taxon>
        <taxon>Euteleostomi</taxon>
        <taxon>Actinopterygii</taxon>
        <taxon>Neopterygii</taxon>
        <taxon>Teleostei</taxon>
        <taxon>Notacanthiformes</taxon>
        <taxon>Halosauridae</taxon>
        <taxon>Aldrovandia</taxon>
    </lineage>
</organism>
<proteinExistence type="predicted"/>
<dbReference type="InterPro" id="IPR038891">
    <property type="entry name" value="FSIP2"/>
</dbReference>
<protein>
    <submittedName>
        <fullName evidence="2">Uncharacterized protein</fullName>
    </submittedName>
</protein>
<feature type="region of interest" description="Disordered" evidence="1">
    <location>
        <begin position="231"/>
        <end position="265"/>
    </location>
</feature>
<keyword evidence="3" id="KW-1185">Reference proteome</keyword>
<accession>A0AAD7S0I3</accession>
<dbReference type="PANTHER" id="PTHR21856:SF7">
    <property type="entry name" value="FIBROUS SHEATH-INTERACTING PROTEIN 2"/>
    <property type="match status" value="1"/>
</dbReference>
<dbReference type="EMBL" id="JAINUG010000146">
    <property type="protein sequence ID" value="KAJ8392376.1"/>
    <property type="molecule type" value="Genomic_DNA"/>
</dbReference>
<dbReference type="PANTHER" id="PTHR21856">
    <property type="entry name" value="FIBROUS SHEATH-INTERACTING PROTEIN 2"/>
    <property type="match status" value="1"/>
</dbReference>
<evidence type="ECO:0000313" key="3">
    <source>
        <dbReference type="Proteomes" id="UP001221898"/>
    </source>
</evidence>
<sequence length="284" mass="33997">MSLAKRKPTMISRAKLGEKLFTKTNDFVLTDPQMHIIKPRYNSLHDPHLRKYYHRKDVQGLLRKRSFISGENEVKCSFHEYKTYQRYLEHLKLTADRTVGEIQKARMRWFLEQQLEGLIPGDISLADMREELLEEEVDRLRQVMQMEAARMKNKDDKEDFSIEVDLLSWKVEERIRLRKIERDVRHEWNKEKQLREMQERREKKKHAAYLRKCAVCEMQIIQQVKMSEESVIEDRRKRSAQSSRASGQTERAQRRSQRARAGQGILVAEGVERRPKSKIRVTYV</sequence>
<evidence type="ECO:0000256" key="1">
    <source>
        <dbReference type="SAM" id="MobiDB-lite"/>
    </source>
</evidence>
<reference evidence="2" key="1">
    <citation type="journal article" date="2023" name="Science">
        <title>Genome structures resolve the early diversification of teleost fishes.</title>
        <authorList>
            <person name="Parey E."/>
            <person name="Louis A."/>
            <person name="Montfort J."/>
            <person name="Bouchez O."/>
            <person name="Roques C."/>
            <person name="Iampietro C."/>
            <person name="Lluch J."/>
            <person name="Castinel A."/>
            <person name="Donnadieu C."/>
            <person name="Desvignes T."/>
            <person name="Floi Bucao C."/>
            <person name="Jouanno E."/>
            <person name="Wen M."/>
            <person name="Mejri S."/>
            <person name="Dirks R."/>
            <person name="Jansen H."/>
            <person name="Henkel C."/>
            <person name="Chen W.J."/>
            <person name="Zahm M."/>
            <person name="Cabau C."/>
            <person name="Klopp C."/>
            <person name="Thompson A.W."/>
            <person name="Robinson-Rechavi M."/>
            <person name="Braasch I."/>
            <person name="Lecointre G."/>
            <person name="Bobe J."/>
            <person name="Postlethwait J.H."/>
            <person name="Berthelot C."/>
            <person name="Roest Crollius H."/>
            <person name="Guiguen Y."/>
        </authorList>
    </citation>
    <scope>NUCLEOTIDE SEQUENCE</scope>
    <source>
        <strain evidence="2">NC1722</strain>
    </source>
</reference>
<dbReference type="AlphaFoldDB" id="A0AAD7S0I3"/>
<name>A0AAD7S0I3_9TELE</name>
<dbReference type="Proteomes" id="UP001221898">
    <property type="component" value="Unassembled WGS sequence"/>
</dbReference>
<evidence type="ECO:0000313" key="2">
    <source>
        <dbReference type="EMBL" id="KAJ8392376.1"/>
    </source>
</evidence>
<gene>
    <name evidence="2" type="ORF">AAFF_G00075010</name>
</gene>
<dbReference type="GO" id="GO:0005739">
    <property type="term" value="C:mitochondrion"/>
    <property type="evidence" value="ECO:0007669"/>
    <property type="project" value="TreeGrafter"/>
</dbReference>